<dbReference type="RefSeq" id="XP_012193050.1">
    <property type="nucleotide sequence ID" value="XM_012337660.1"/>
</dbReference>
<feature type="region of interest" description="Disordered" evidence="1">
    <location>
        <begin position="35"/>
        <end position="54"/>
    </location>
</feature>
<evidence type="ECO:0000313" key="3">
    <source>
        <dbReference type="Proteomes" id="UP000014071"/>
    </source>
</evidence>
<dbReference type="AlphaFoldDB" id="R9PDK6"/>
<dbReference type="Proteomes" id="UP000014071">
    <property type="component" value="Unassembled WGS sequence"/>
</dbReference>
<dbReference type="HOGENOM" id="CLU_2251260_0_0_1"/>
<organism evidence="2 3">
    <name type="scientific">Pseudozyma hubeiensis (strain SY62)</name>
    <name type="common">Yeast</name>
    <dbReference type="NCBI Taxonomy" id="1305764"/>
    <lineage>
        <taxon>Eukaryota</taxon>
        <taxon>Fungi</taxon>
        <taxon>Dikarya</taxon>
        <taxon>Basidiomycota</taxon>
        <taxon>Ustilaginomycotina</taxon>
        <taxon>Ustilaginomycetes</taxon>
        <taxon>Ustilaginales</taxon>
        <taxon>Ustilaginaceae</taxon>
        <taxon>Pseudozyma</taxon>
    </lineage>
</organism>
<evidence type="ECO:0000313" key="2">
    <source>
        <dbReference type="EMBL" id="GAC99463.1"/>
    </source>
</evidence>
<sequence length="104" mass="11594">MLADAQEEFVILESGVSCGERALIGEVVERKRCNPRDNHHSFSIHTSRPPPVPPRSGALIKTAEAVRALIDKARCQDTKLRTSEPRILTTIRLEMVKSAEPRHA</sequence>
<evidence type="ECO:0000256" key="1">
    <source>
        <dbReference type="SAM" id="MobiDB-lite"/>
    </source>
</evidence>
<accession>R9PDK6</accession>
<protein>
    <submittedName>
        <fullName evidence="2">Uncharacterized protein</fullName>
    </submittedName>
</protein>
<dbReference type="EMBL" id="DF238831">
    <property type="protein sequence ID" value="GAC99463.1"/>
    <property type="molecule type" value="Genomic_DNA"/>
</dbReference>
<reference evidence="3" key="1">
    <citation type="journal article" date="2013" name="Genome Announc.">
        <title>Draft genome sequence of the basidiomycetous yeast-like fungus Pseudozyma hubeiensis SY62, which produces an abundant amount of the biosurfactant mannosylerythritol lipids.</title>
        <authorList>
            <person name="Konishi M."/>
            <person name="Hatada Y."/>
            <person name="Horiuchi J."/>
        </authorList>
    </citation>
    <scope>NUCLEOTIDE SEQUENCE [LARGE SCALE GENOMIC DNA]</scope>
    <source>
        <strain evidence="3">SY62</strain>
    </source>
</reference>
<proteinExistence type="predicted"/>
<dbReference type="GeneID" id="24112329"/>
<name>R9PDK6_PSEHS</name>
<gene>
    <name evidence="2" type="ORF">PHSY_007064</name>
</gene>
<keyword evidence="3" id="KW-1185">Reference proteome</keyword>